<dbReference type="InterPro" id="IPR009003">
    <property type="entry name" value="Peptidase_S1_PA"/>
</dbReference>
<dbReference type="GO" id="GO:0004252">
    <property type="term" value="F:serine-type endopeptidase activity"/>
    <property type="evidence" value="ECO:0007669"/>
    <property type="project" value="InterPro"/>
</dbReference>
<feature type="chain" id="PRO_5040110973" evidence="1">
    <location>
        <begin position="37"/>
        <end position="400"/>
    </location>
</feature>
<evidence type="ECO:0000313" key="2">
    <source>
        <dbReference type="EMBL" id="MCX7538352.1"/>
    </source>
</evidence>
<organism evidence="2 3">
    <name type="scientific">Corynebacterium antarcticum</name>
    <dbReference type="NCBI Taxonomy" id="2800405"/>
    <lineage>
        <taxon>Bacteria</taxon>
        <taxon>Bacillati</taxon>
        <taxon>Actinomycetota</taxon>
        <taxon>Actinomycetes</taxon>
        <taxon>Mycobacteriales</taxon>
        <taxon>Corynebacteriaceae</taxon>
        <taxon>Corynebacterium</taxon>
    </lineage>
</organism>
<dbReference type="GO" id="GO:0006508">
    <property type="term" value="P:proteolysis"/>
    <property type="evidence" value="ECO:0007669"/>
    <property type="project" value="InterPro"/>
</dbReference>
<sequence>MKAVSVFMPNLVKLRRVLPVTLMGIGLIVGAPQASAAEVDPIAEFNHQVTSVVGQIQSDIDRAFDGALRAGTGIGSAETAERLNEAAVAGGLGQVIPDNVIEAAAAVAPAGGTGATISLTAGEYADPVQPANAVVTGDEGVEAFDASRRGPNYRWRSDVVSQFMAGRPGPVLNRVNGSWFDSPDIPEESFAAQREGRSLFGPGTPVFIGPTTLCTLGVAGYDAEGRAVGITAGHCGKPGEEVISADSWSVGPAGRIVASSRNYDYSVIEFNERAEISRSYNGVTVNSVGGSPATGEQLCKRGVATGHTCGVSWVSEKRVNFSQVCAMRGDSGAPLLAGDRLVGVVSGGVIPDHNLSCRTPLQGPFFMPTVSPTIDAITDNLDARGDVGAGFTLPGDGERH</sequence>
<dbReference type="Proteomes" id="UP001070238">
    <property type="component" value="Unassembled WGS sequence"/>
</dbReference>
<dbReference type="Gene3D" id="2.40.10.10">
    <property type="entry name" value="Trypsin-like serine proteases"/>
    <property type="match status" value="2"/>
</dbReference>
<gene>
    <name evidence="2" type="ORF">OS123_07335</name>
</gene>
<dbReference type="SUPFAM" id="SSF50494">
    <property type="entry name" value="Trypsin-like serine proteases"/>
    <property type="match status" value="1"/>
</dbReference>
<reference evidence="2" key="1">
    <citation type="submission" date="2022-11" db="EMBL/GenBank/DDBJ databases">
        <title>Corynebacterium sp. isolated from Penguins.</title>
        <authorList>
            <person name="Sedlar K."/>
            <person name="Svec P."/>
        </authorList>
    </citation>
    <scope>NUCLEOTIDE SEQUENCE</scope>
    <source>
        <strain evidence="2">P5875</strain>
    </source>
</reference>
<dbReference type="InterPro" id="IPR043504">
    <property type="entry name" value="Peptidase_S1_PA_chymotrypsin"/>
</dbReference>
<dbReference type="PROSITE" id="PS00134">
    <property type="entry name" value="TRYPSIN_HIS"/>
    <property type="match status" value="1"/>
</dbReference>
<feature type="signal peptide" evidence="1">
    <location>
        <begin position="1"/>
        <end position="36"/>
    </location>
</feature>
<dbReference type="AlphaFoldDB" id="A0A9Q4CDY1"/>
<evidence type="ECO:0000256" key="1">
    <source>
        <dbReference type="SAM" id="SignalP"/>
    </source>
</evidence>
<proteinExistence type="predicted"/>
<dbReference type="CDD" id="cd21112">
    <property type="entry name" value="alphaLP-like"/>
    <property type="match status" value="1"/>
</dbReference>
<dbReference type="RefSeq" id="WP_267169465.1">
    <property type="nucleotide sequence ID" value="NZ_JAPMKX010000002.1"/>
</dbReference>
<accession>A0A9Q4CDY1</accession>
<dbReference type="InterPro" id="IPR018114">
    <property type="entry name" value="TRYPSIN_HIS"/>
</dbReference>
<name>A0A9Q4CDY1_9CORY</name>
<evidence type="ECO:0000313" key="3">
    <source>
        <dbReference type="Proteomes" id="UP001070238"/>
    </source>
</evidence>
<protein>
    <submittedName>
        <fullName evidence="2">S1 family peptidase</fullName>
    </submittedName>
</protein>
<comment type="caution">
    <text evidence="2">The sequence shown here is derived from an EMBL/GenBank/DDBJ whole genome shotgun (WGS) entry which is preliminary data.</text>
</comment>
<keyword evidence="1" id="KW-0732">Signal</keyword>
<dbReference type="EMBL" id="JAPMKX010000002">
    <property type="protein sequence ID" value="MCX7538352.1"/>
    <property type="molecule type" value="Genomic_DNA"/>
</dbReference>